<feature type="signal peptide" evidence="2">
    <location>
        <begin position="1"/>
        <end position="17"/>
    </location>
</feature>
<evidence type="ECO:0000256" key="2">
    <source>
        <dbReference type="SAM" id="SignalP"/>
    </source>
</evidence>
<name>A0A9P4RB73_9PLEO</name>
<dbReference type="EMBL" id="ML996099">
    <property type="protein sequence ID" value="KAF2740770.1"/>
    <property type="molecule type" value="Genomic_DNA"/>
</dbReference>
<dbReference type="AlphaFoldDB" id="A0A9P4RB73"/>
<evidence type="ECO:0008006" key="5">
    <source>
        <dbReference type="Google" id="ProtNLM"/>
    </source>
</evidence>
<feature type="chain" id="PRO_5040270527" description="Lytic polysaccharide monooxygenase" evidence="2">
    <location>
        <begin position="18"/>
        <end position="328"/>
    </location>
</feature>
<dbReference type="PANTHER" id="PTHR36182">
    <property type="entry name" value="PROTEIN, PUTATIVE (AFU_ORTHOLOGUE AFUA_6G10930)-RELATED"/>
    <property type="match status" value="1"/>
</dbReference>
<evidence type="ECO:0000313" key="3">
    <source>
        <dbReference type="EMBL" id="KAF2740770.1"/>
    </source>
</evidence>
<keyword evidence="2" id="KW-0732">Signal</keyword>
<evidence type="ECO:0000256" key="1">
    <source>
        <dbReference type="SAM" id="MobiDB-lite"/>
    </source>
</evidence>
<dbReference type="PANTHER" id="PTHR36182:SF1">
    <property type="entry name" value="PROTEIN, PUTATIVE (AFU_ORTHOLOGUE AFUA_6G10930)-RELATED"/>
    <property type="match status" value="1"/>
</dbReference>
<protein>
    <recommendedName>
        <fullName evidence="5">Lytic polysaccharide monooxygenase</fullName>
    </recommendedName>
</protein>
<gene>
    <name evidence="3" type="ORF">EJ04DRAFT_507784</name>
</gene>
<feature type="region of interest" description="Disordered" evidence="1">
    <location>
        <begin position="181"/>
        <end position="212"/>
    </location>
</feature>
<sequence>MFSKAIIALAVASLATAHMHLDFPPTLKGDNNPHTKGQADPYLNYPYGCCGQEQPGVCRGHLDLLDTDEGKPVVTWSPGQKANFSLSGHSIQNTIENVEGGNHYGGSCQVGFSVDKGKTFKVATTWQGNCPLRNEGEDPSSQVFDFHVPADLPSGDAVFSWVWINREKEFFMNCASVTISGDNNDSPEQPEPTTTSPSTPSQTSPAYTPKPTGNAQYTLEGCTCECPTETYSSKCDCTCDSPSTKRHLVERKALSMHKRALARADKLNAPARRAEAVAFNSRPDMLLSIDFAGAECHSQGNPVELKFPNPGPDVVEGDGEYELSTPSC</sequence>
<proteinExistence type="predicted"/>
<organism evidence="3 4">
    <name type="scientific">Polyplosphaeria fusca</name>
    <dbReference type="NCBI Taxonomy" id="682080"/>
    <lineage>
        <taxon>Eukaryota</taxon>
        <taxon>Fungi</taxon>
        <taxon>Dikarya</taxon>
        <taxon>Ascomycota</taxon>
        <taxon>Pezizomycotina</taxon>
        <taxon>Dothideomycetes</taxon>
        <taxon>Pleosporomycetidae</taxon>
        <taxon>Pleosporales</taxon>
        <taxon>Tetraplosphaeriaceae</taxon>
        <taxon>Polyplosphaeria</taxon>
    </lineage>
</organism>
<comment type="caution">
    <text evidence="3">The sequence shown here is derived from an EMBL/GenBank/DDBJ whole genome shotgun (WGS) entry which is preliminary data.</text>
</comment>
<accession>A0A9P4RB73</accession>
<dbReference type="Proteomes" id="UP000799444">
    <property type="component" value="Unassembled WGS sequence"/>
</dbReference>
<dbReference type="Gene3D" id="2.70.50.70">
    <property type="match status" value="1"/>
</dbReference>
<keyword evidence="4" id="KW-1185">Reference proteome</keyword>
<feature type="region of interest" description="Disordered" evidence="1">
    <location>
        <begin position="308"/>
        <end position="328"/>
    </location>
</feature>
<reference evidence="3" key="1">
    <citation type="journal article" date="2020" name="Stud. Mycol.">
        <title>101 Dothideomycetes genomes: a test case for predicting lifestyles and emergence of pathogens.</title>
        <authorList>
            <person name="Haridas S."/>
            <person name="Albert R."/>
            <person name="Binder M."/>
            <person name="Bloem J."/>
            <person name="Labutti K."/>
            <person name="Salamov A."/>
            <person name="Andreopoulos B."/>
            <person name="Baker S."/>
            <person name="Barry K."/>
            <person name="Bills G."/>
            <person name="Bluhm B."/>
            <person name="Cannon C."/>
            <person name="Castanera R."/>
            <person name="Culley D."/>
            <person name="Daum C."/>
            <person name="Ezra D."/>
            <person name="Gonzalez J."/>
            <person name="Henrissat B."/>
            <person name="Kuo A."/>
            <person name="Liang C."/>
            <person name="Lipzen A."/>
            <person name="Lutzoni F."/>
            <person name="Magnuson J."/>
            <person name="Mondo S."/>
            <person name="Nolan M."/>
            <person name="Ohm R."/>
            <person name="Pangilinan J."/>
            <person name="Park H.-J."/>
            <person name="Ramirez L."/>
            <person name="Alfaro M."/>
            <person name="Sun H."/>
            <person name="Tritt A."/>
            <person name="Yoshinaga Y."/>
            <person name="Zwiers L.-H."/>
            <person name="Turgeon B."/>
            <person name="Goodwin S."/>
            <person name="Spatafora J."/>
            <person name="Crous P."/>
            <person name="Grigoriev I."/>
        </authorList>
    </citation>
    <scope>NUCLEOTIDE SEQUENCE</scope>
    <source>
        <strain evidence="3">CBS 125425</strain>
    </source>
</reference>
<dbReference type="OrthoDB" id="2342176at2759"/>
<feature type="compositionally biased region" description="Low complexity" evidence="1">
    <location>
        <begin position="191"/>
        <end position="205"/>
    </location>
</feature>
<evidence type="ECO:0000313" key="4">
    <source>
        <dbReference type="Proteomes" id="UP000799444"/>
    </source>
</evidence>